<dbReference type="Proteomes" id="UP000037953">
    <property type="component" value="Unassembled WGS sequence"/>
</dbReference>
<dbReference type="AlphaFoldDB" id="A0A0N0ZUH3"/>
<dbReference type="EMBL" id="LJOD01000006">
    <property type="protein sequence ID" value="KPE51120.1"/>
    <property type="molecule type" value="Genomic_DNA"/>
</dbReference>
<organism evidence="1 2">
    <name type="scientific">Chryseobacterium indologenes</name>
    <name type="common">Flavobacterium indologenes</name>
    <dbReference type="NCBI Taxonomy" id="253"/>
    <lineage>
        <taxon>Bacteria</taxon>
        <taxon>Pseudomonadati</taxon>
        <taxon>Bacteroidota</taxon>
        <taxon>Flavobacteriia</taxon>
        <taxon>Flavobacteriales</taxon>
        <taxon>Weeksellaceae</taxon>
        <taxon>Chryseobacterium group</taxon>
        <taxon>Chryseobacterium</taxon>
    </lineage>
</organism>
<reference evidence="1 2" key="1">
    <citation type="journal article" date="2015" name="Genom Data">
        <title>Draft genome sequence of a multidrug-resistant Chryseobacterium indologenes isolate from Malaysia.</title>
        <authorList>
            <person name="Yu C.Y."/>
            <person name="Ang G.Y."/>
            <person name="Cheng H.J."/>
            <person name="Cheong Y.M."/>
            <person name="Yin W.F."/>
            <person name="Chan K.G."/>
        </authorList>
    </citation>
    <scope>NUCLEOTIDE SEQUENCE [LARGE SCALE GENOMIC DNA]</scope>
    <source>
        <strain evidence="1 2">CI_885</strain>
    </source>
</reference>
<sequence>MEYIKDQAILDCDKGLLKSTLIVTSNPKIKLRDGKFATDKDNIAGLNIPNFGLCSLKGICRLNLELSGVPLTWIKTVPKIKISDKKPLSDISKCICPFGGIISCKNSGQL</sequence>
<proteinExistence type="predicted"/>
<dbReference type="OrthoDB" id="619618at2"/>
<gene>
    <name evidence="1" type="ORF">AOB46_10620</name>
</gene>
<dbReference type="Pfam" id="PF14107">
    <property type="entry name" value="DUF4280"/>
    <property type="match status" value="1"/>
</dbReference>
<reference evidence="2" key="2">
    <citation type="submission" date="2015-09" db="EMBL/GenBank/DDBJ databases">
        <title>Draft genome sequence of a multidrug-resistant Chryseobacterium indologenes isolate from Malaysia.</title>
        <authorList>
            <person name="Yu C.Y."/>
            <person name="Ang G.Y."/>
            <person name="Chan K.-G."/>
        </authorList>
    </citation>
    <scope>NUCLEOTIDE SEQUENCE [LARGE SCALE GENOMIC DNA]</scope>
    <source>
        <strain evidence="2">CI_885</strain>
    </source>
</reference>
<dbReference type="InterPro" id="IPR025460">
    <property type="entry name" value="DUF4280"/>
</dbReference>
<evidence type="ECO:0008006" key="3">
    <source>
        <dbReference type="Google" id="ProtNLM"/>
    </source>
</evidence>
<dbReference type="PATRIC" id="fig|253.9.peg.3947"/>
<evidence type="ECO:0000313" key="1">
    <source>
        <dbReference type="EMBL" id="KPE51120.1"/>
    </source>
</evidence>
<accession>A0A0N0ZUH3</accession>
<dbReference type="RefSeq" id="WP_062699090.1">
    <property type="nucleotide sequence ID" value="NZ_LJOD01000006.1"/>
</dbReference>
<name>A0A0N0ZUH3_CHRID</name>
<protein>
    <recommendedName>
        <fullName evidence="3">DUF4280 domain-containing protein</fullName>
    </recommendedName>
</protein>
<comment type="caution">
    <text evidence="1">The sequence shown here is derived from an EMBL/GenBank/DDBJ whole genome shotgun (WGS) entry which is preliminary data.</text>
</comment>
<evidence type="ECO:0000313" key="2">
    <source>
        <dbReference type="Proteomes" id="UP000037953"/>
    </source>
</evidence>